<gene>
    <name evidence="3" type="ORF">CALCODRAFT_148400</name>
</gene>
<dbReference type="SUPFAM" id="SSF81383">
    <property type="entry name" value="F-box domain"/>
    <property type="match status" value="1"/>
</dbReference>
<dbReference type="InterPro" id="IPR036047">
    <property type="entry name" value="F-box-like_dom_sf"/>
</dbReference>
<organism evidence="3 4">
    <name type="scientific">Calocera cornea HHB12733</name>
    <dbReference type="NCBI Taxonomy" id="1353952"/>
    <lineage>
        <taxon>Eukaryota</taxon>
        <taxon>Fungi</taxon>
        <taxon>Dikarya</taxon>
        <taxon>Basidiomycota</taxon>
        <taxon>Agaricomycotina</taxon>
        <taxon>Dacrymycetes</taxon>
        <taxon>Dacrymycetales</taxon>
        <taxon>Dacrymycetaceae</taxon>
        <taxon>Calocera</taxon>
    </lineage>
</organism>
<dbReference type="OrthoDB" id="2269034at2759"/>
<dbReference type="Pfam" id="PF12937">
    <property type="entry name" value="F-box-like"/>
    <property type="match status" value="1"/>
</dbReference>
<sequence>MRPGWQNNRGQTPSIPARSPGPTPRRVRHAKRNLAPKQPAGPHTTIESLPVELLQQIFLLATRPEYPNVPLNTMQAYRLAQVCRIWRAAALAYAPLWSRLAFRSLGSVCNRVLMTHLDFERASICSTLDVSLYCVPEPLYIFSDAAIDRKPIADTRQEQRVYLSHALSPSVQTRIGVLRIGPIPSSVLEPMAEKLDFDAMQGLSEVYFQQGTYEGNNHRAQCSSIVELLCAAAQDLRVLSLWGVILSPGSLSSSLRVLKIEFCVLPEPPVWADALSGLTHLEELHLLACMLPRDPGAAGVPDHFSIFAPALQGPALVSNPILLPALQRLHVRPFIELWDSFILSHFRCPTLQALHILSPSQDPGTRSVLPPPSYEGLFVPMLGQGWQLEELALDFQGGAKLYAPGFIRSQQHARRVALSEELFTRLMWDPLRGTAHDSPFPSLEELALCMDSTRMDALLVHKSTGVSPVVQGDHLPSLLSRVFSPPFQGRSSVQYHVSKPRQELNLYLYGSGRDGAAELHKESELLQSVEQRIKLLEGVGTSVVAGSITMYVGRPVWLLR</sequence>
<protein>
    <recommendedName>
        <fullName evidence="2">F-box domain-containing protein</fullName>
    </recommendedName>
</protein>
<evidence type="ECO:0000259" key="2">
    <source>
        <dbReference type="Pfam" id="PF12937"/>
    </source>
</evidence>
<proteinExistence type="predicted"/>
<dbReference type="InterPro" id="IPR001810">
    <property type="entry name" value="F-box_dom"/>
</dbReference>
<dbReference type="InParanoid" id="A0A165CQA1"/>
<feature type="region of interest" description="Disordered" evidence="1">
    <location>
        <begin position="1"/>
        <end position="27"/>
    </location>
</feature>
<reference evidence="3 4" key="1">
    <citation type="journal article" date="2016" name="Mol. Biol. Evol.">
        <title>Comparative Genomics of Early-Diverging Mushroom-Forming Fungi Provides Insights into the Origins of Lignocellulose Decay Capabilities.</title>
        <authorList>
            <person name="Nagy L.G."/>
            <person name="Riley R."/>
            <person name="Tritt A."/>
            <person name="Adam C."/>
            <person name="Daum C."/>
            <person name="Floudas D."/>
            <person name="Sun H."/>
            <person name="Yadav J.S."/>
            <person name="Pangilinan J."/>
            <person name="Larsson K.H."/>
            <person name="Matsuura K."/>
            <person name="Barry K."/>
            <person name="Labutti K."/>
            <person name="Kuo R."/>
            <person name="Ohm R.A."/>
            <person name="Bhattacharya S.S."/>
            <person name="Shirouzu T."/>
            <person name="Yoshinaga Y."/>
            <person name="Martin F.M."/>
            <person name="Grigoriev I.V."/>
            <person name="Hibbett D.S."/>
        </authorList>
    </citation>
    <scope>NUCLEOTIDE SEQUENCE [LARGE SCALE GENOMIC DNA]</scope>
    <source>
        <strain evidence="3 4">HHB12733</strain>
    </source>
</reference>
<feature type="domain" description="F-box" evidence="2">
    <location>
        <begin position="46"/>
        <end position="103"/>
    </location>
</feature>
<evidence type="ECO:0000256" key="1">
    <source>
        <dbReference type="SAM" id="MobiDB-lite"/>
    </source>
</evidence>
<keyword evidence="4" id="KW-1185">Reference proteome</keyword>
<accession>A0A165CQA1</accession>
<evidence type="ECO:0000313" key="4">
    <source>
        <dbReference type="Proteomes" id="UP000076842"/>
    </source>
</evidence>
<dbReference type="AlphaFoldDB" id="A0A165CQA1"/>
<dbReference type="SUPFAM" id="SSF52047">
    <property type="entry name" value="RNI-like"/>
    <property type="match status" value="1"/>
</dbReference>
<dbReference type="Proteomes" id="UP000076842">
    <property type="component" value="Unassembled WGS sequence"/>
</dbReference>
<name>A0A165CQA1_9BASI</name>
<evidence type="ECO:0000313" key="3">
    <source>
        <dbReference type="EMBL" id="KZT51190.1"/>
    </source>
</evidence>
<feature type="compositionally biased region" description="Polar residues" evidence="1">
    <location>
        <begin position="1"/>
        <end position="14"/>
    </location>
</feature>
<dbReference type="EMBL" id="KV424121">
    <property type="protein sequence ID" value="KZT51190.1"/>
    <property type="molecule type" value="Genomic_DNA"/>
</dbReference>